<accession>A0A9P1CPU4</accession>
<comment type="caution">
    <text evidence="1">The sequence shown here is derived from an EMBL/GenBank/DDBJ whole genome shotgun (WGS) entry which is preliminary data.</text>
</comment>
<reference evidence="1" key="1">
    <citation type="submission" date="2022-10" db="EMBL/GenBank/DDBJ databases">
        <authorList>
            <person name="Chen Y."/>
            <person name="Dougan E. K."/>
            <person name="Chan C."/>
            <person name="Rhodes N."/>
            <person name="Thang M."/>
        </authorList>
    </citation>
    <scope>NUCLEOTIDE SEQUENCE</scope>
</reference>
<sequence>MSGSSVACGVFVVLTPTKCNHCALRAFLQVDGRKNQQGFEEQDQEAHVLEAPPLPVSPQIFRQESSAEAGCKVTKKTKGTAKAVARIVDEKKRFKIKWRGYQAQIVKSVPRAKEIATKCFQLARQGRRKKAVEKLKERLKAS</sequence>
<reference evidence="2" key="2">
    <citation type="submission" date="2024-04" db="EMBL/GenBank/DDBJ databases">
        <authorList>
            <person name="Chen Y."/>
            <person name="Shah S."/>
            <person name="Dougan E. K."/>
            <person name="Thang M."/>
            <person name="Chan C."/>
        </authorList>
    </citation>
    <scope>NUCLEOTIDE SEQUENCE [LARGE SCALE GENOMIC DNA]</scope>
</reference>
<protein>
    <submittedName>
        <fullName evidence="1">Uncharacterized protein</fullName>
    </submittedName>
</protein>
<name>A0A9P1CPU4_9DINO</name>
<proteinExistence type="predicted"/>
<gene>
    <name evidence="1" type="ORF">C1SCF055_LOCUS21850</name>
</gene>
<organism evidence="1">
    <name type="scientific">Cladocopium goreaui</name>
    <dbReference type="NCBI Taxonomy" id="2562237"/>
    <lineage>
        <taxon>Eukaryota</taxon>
        <taxon>Sar</taxon>
        <taxon>Alveolata</taxon>
        <taxon>Dinophyceae</taxon>
        <taxon>Suessiales</taxon>
        <taxon>Symbiodiniaceae</taxon>
        <taxon>Cladocopium</taxon>
    </lineage>
</organism>
<keyword evidence="3" id="KW-1185">Reference proteome</keyword>
<evidence type="ECO:0000313" key="3">
    <source>
        <dbReference type="Proteomes" id="UP001152797"/>
    </source>
</evidence>
<dbReference type="AlphaFoldDB" id="A0A9P1CPU4"/>
<dbReference type="Proteomes" id="UP001152797">
    <property type="component" value="Unassembled WGS sequence"/>
</dbReference>
<dbReference type="EMBL" id="CAMXCT020002053">
    <property type="protein sequence ID" value="CAL1148641.1"/>
    <property type="molecule type" value="Genomic_DNA"/>
</dbReference>
<evidence type="ECO:0000313" key="1">
    <source>
        <dbReference type="EMBL" id="CAI3995266.1"/>
    </source>
</evidence>
<dbReference type="EMBL" id="CAMXCT030002053">
    <property type="protein sequence ID" value="CAL4782578.1"/>
    <property type="molecule type" value="Genomic_DNA"/>
</dbReference>
<dbReference type="EMBL" id="CAMXCT010002053">
    <property type="protein sequence ID" value="CAI3995266.1"/>
    <property type="molecule type" value="Genomic_DNA"/>
</dbReference>
<evidence type="ECO:0000313" key="2">
    <source>
        <dbReference type="EMBL" id="CAL1148641.1"/>
    </source>
</evidence>